<gene>
    <name evidence="1" type="ORF">M404DRAFT_724276</name>
</gene>
<reference evidence="2" key="2">
    <citation type="submission" date="2015-01" db="EMBL/GenBank/DDBJ databases">
        <title>Evolutionary Origins and Diversification of the Mycorrhizal Mutualists.</title>
        <authorList>
            <consortium name="DOE Joint Genome Institute"/>
            <consortium name="Mycorrhizal Genomics Consortium"/>
            <person name="Kohler A."/>
            <person name="Kuo A."/>
            <person name="Nagy L.G."/>
            <person name="Floudas D."/>
            <person name="Copeland A."/>
            <person name="Barry K.W."/>
            <person name="Cichocki N."/>
            <person name="Veneault-Fourrey C."/>
            <person name="LaButti K."/>
            <person name="Lindquist E.A."/>
            <person name="Lipzen A."/>
            <person name="Lundell T."/>
            <person name="Morin E."/>
            <person name="Murat C."/>
            <person name="Riley R."/>
            <person name="Ohm R."/>
            <person name="Sun H."/>
            <person name="Tunlid A."/>
            <person name="Henrissat B."/>
            <person name="Grigoriev I.V."/>
            <person name="Hibbett D.S."/>
            <person name="Martin F."/>
        </authorList>
    </citation>
    <scope>NUCLEOTIDE SEQUENCE [LARGE SCALE GENOMIC DNA]</scope>
    <source>
        <strain evidence="2">Marx 270</strain>
    </source>
</reference>
<accession>A0A0C3NLA5</accession>
<dbReference type="EMBL" id="KN831986">
    <property type="protein sequence ID" value="KIO01745.1"/>
    <property type="molecule type" value="Genomic_DNA"/>
</dbReference>
<keyword evidence="2" id="KW-1185">Reference proteome</keyword>
<organism evidence="1 2">
    <name type="scientific">Pisolithus tinctorius Marx 270</name>
    <dbReference type="NCBI Taxonomy" id="870435"/>
    <lineage>
        <taxon>Eukaryota</taxon>
        <taxon>Fungi</taxon>
        <taxon>Dikarya</taxon>
        <taxon>Basidiomycota</taxon>
        <taxon>Agaricomycotina</taxon>
        <taxon>Agaricomycetes</taxon>
        <taxon>Agaricomycetidae</taxon>
        <taxon>Boletales</taxon>
        <taxon>Sclerodermatineae</taxon>
        <taxon>Pisolithaceae</taxon>
        <taxon>Pisolithus</taxon>
    </lineage>
</organism>
<dbReference type="InParanoid" id="A0A0C3NLA5"/>
<protein>
    <submittedName>
        <fullName evidence="1">Uncharacterized protein</fullName>
    </submittedName>
</protein>
<dbReference type="AlphaFoldDB" id="A0A0C3NLA5"/>
<sequence>MPPFPVFIFSCQWRVYGGGINSDTSNCPLRTNGHLAITQVCSGMTDRSHQVPGPANRTRRLHISKGCVGRLHQVPQ</sequence>
<reference evidence="1 2" key="1">
    <citation type="submission" date="2014-04" db="EMBL/GenBank/DDBJ databases">
        <authorList>
            <consortium name="DOE Joint Genome Institute"/>
            <person name="Kuo A."/>
            <person name="Kohler A."/>
            <person name="Costa M.D."/>
            <person name="Nagy L.G."/>
            <person name="Floudas D."/>
            <person name="Copeland A."/>
            <person name="Barry K.W."/>
            <person name="Cichocki N."/>
            <person name="Veneault-Fourrey C."/>
            <person name="LaButti K."/>
            <person name="Lindquist E.A."/>
            <person name="Lipzen A."/>
            <person name="Lundell T."/>
            <person name="Morin E."/>
            <person name="Murat C."/>
            <person name="Sun H."/>
            <person name="Tunlid A."/>
            <person name="Henrissat B."/>
            <person name="Grigoriev I.V."/>
            <person name="Hibbett D.S."/>
            <person name="Martin F."/>
            <person name="Nordberg H.P."/>
            <person name="Cantor M.N."/>
            <person name="Hua S.X."/>
        </authorList>
    </citation>
    <scope>NUCLEOTIDE SEQUENCE [LARGE SCALE GENOMIC DNA]</scope>
    <source>
        <strain evidence="1 2">Marx 270</strain>
    </source>
</reference>
<evidence type="ECO:0000313" key="1">
    <source>
        <dbReference type="EMBL" id="KIO01745.1"/>
    </source>
</evidence>
<proteinExistence type="predicted"/>
<dbReference type="HOGENOM" id="CLU_2655502_0_0_1"/>
<dbReference type="Proteomes" id="UP000054217">
    <property type="component" value="Unassembled WGS sequence"/>
</dbReference>
<name>A0A0C3NLA5_PISTI</name>
<evidence type="ECO:0000313" key="2">
    <source>
        <dbReference type="Proteomes" id="UP000054217"/>
    </source>
</evidence>